<keyword evidence="6 8" id="KW-0472">Membrane</keyword>
<dbReference type="RefSeq" id="WP_346750381.1">
    <property type="nucleotide sequence ID" value="NZ_JAUJEA010000001.1"/>
</dbReference>
<keyword evidence="2 8" id="KW-0813">Transport</keyword>
<gene>
    <name evidence="12" type="ORF">QQ008_03265</name>
</gene>
<dbReference type="Gene3D" id="2.40.170.20">
    <property type="entry name" value="TonB-dependent receptor, beta-barrel domain"/>
    <property type="match status" value="1"/>
</dbReference>
<evidence type="ECO:0000256" key="2">
    <source>
        <dbReference type="ARBA" id="ARBA00022448"/>
    </source>
</evidence>
<evidence type="ECO:0000256" key="6">
    <source>
        <dbReference type="ARBA" id="ARBA00023136"/>
    </source>
</evidence>
<dbReference type="PROSITE" id="PS52016">
    <property type="entry name" value="TONB_DEPENDENT_REC_3"/>
    <property type="match status" value="1"/>
</dbReference>
<comment type="subcellular location">
    <subcellularLocation>
        <location evidence="1 8">Cell outer membrane</location>
        <topology evidence="1 8">Multi-pass membrane protein</topology>
    </subcellularLocation>
</comment>
<protein>
    <submittedName>
        <fullName evidence="12">TonB-dependent receptor</fullName>
    </submittedName>
</protein>
<evidence type="ECO:0000256" key="1">
    <source>
        <dbReference type="ARBA" id="ARBA00004571"/>
    </source>
</evidence>
<reference evidence="12" key="1">
    <citation type="submission" date="2023-06" db="EMBL/GenBank/DDBJ databases">
        <title>Genomic of Parafulvivirga corallium.</title>
        <authorList>
            <person name="Wang G."/>
        </authorList>
    </citation>
    <scope>NUCLEOTIDE SEQUENCE</scope>
    <source>
        <strain evidence="12">BMA10</strain>
    </source>
</reference>
<keyword evidence="12" id="KW-0675">Receptor</keyword>
<keyword evidence="3 8" id="KW-1134">Transmembrane beta strand</keyword>
<sequence>MKHVNKSFINTTIFLSIFLMLSVVTQAQNPGSISGTIKNSETGQALSGASIGLLNTVKGAISETDGAFRIQQVSPGEYVLKVSFVGYITYTQKVSVESDQTLTLDIVLRVGATNLDEVTVTALKPSLKPETGLESAKIKESNFRDAGDVLRLLQGVSAVRRGPVGLDPVVRGMRETQIGTFIDGTRMFTAGPGRMDSPLSHYDPTMFQSIEVVKGPYALTWGGGAFSAIKVTTKDIPQDTKKIQGTVSGGFDSNLNAFESSAALYGRSGKFGYRVQGAWRTGDDYKDGDGQEVPADFLSREIRAKIKYDFSPRSSLALSGGLQFQDDIDYPGRLLTAELFDVKNLAANWKVNFPNKLLRNLDVNFYVNHLEHKMNNEGKPTAEANPNRVPPFPLKIAVETENQIIGGRIGVKLVSDKNWDLEFGSDFYSSNRIAFRSIDRNDDQPMQLFRDIVWPDATTSVGGLFARTEITVSDITTLSGAVRFDLLKSKADTISQFFVSNVGEALDRSENGLSGSFTVNFALDNHWSVSLGAGSSVRMPDPLELYSDRFPSSRAQTSAEFVGNPTLDPERTNQFDLWIESNYAKFSFSVNPFIQFIDDYVTLQATNLQKRLPLSPNTVYQYVNGEAKFYGVDFSSAYSINPALTLSLTGQYLWGEDELLNEPALGVYPFSLGSSLRWEPVNKTYFVEVHGKYTGEQDRVAITRAELTTDDYFVFDLKSGIRLKENLSLQAGIINLFDTFYVNHLNSKNPFTGQPISEPGRIAYFDVIFKF</sequence>
<dbReference type="CDD" id="cd01347">
    <property type="entry name" value="ligand_gated_channel"/>
    <property type="match status" value="1"/>
</dbReference>
<organism evidence="12 13">
    <name type="scientific">Splendidivirga corallicola</name>
    <dbReference type="NCBI Taxonomy" id="3051826"/>
    <lineage>
        <taxon>Bacteria</taxon>
        <taxon>Pseudomonadati</taxon>
        <taxon>Bacteroidota</taxon>
        <taxon>Cytophagia</taxon>
        <taxon>Cytophagales</taxon>
        <taxon>Splendidivirgaceae</taxon>
        <taxon>Splendidivirga</taxon>
    </lineage>
</organism>
<dbReference type="SUPFAM" id="SSF49452">
    <property type="entry name" value="Starch-binding domain-like"/>
    <property type="match status" value="1"/>
</dbReference>
<dbReference type="Gene3D" id="2.170.130.10">
    <property type="entry name" value="TonB-dependent receptor, plug domain"/>
    <property type="match status" value="1"/>
</dbReference>
<keyword evidence="4 8" id="KW-0812">Transmembrane</keyword>
<dbReference type="PANTHER" id="PTHR30069:SF49">
    <property type="entry name" value="OUTER MEMBRANE PROTEIN C"/>
    <property type="match status" value="1"/>
</dbReference>
<evidence type="ECO:0000256" key="4">
    <source>
        <dbReference type="ARBA" id="ARBA00022692"/>
    </source>
</evidence>
<evidence type="ECO:0000256" key="5">
    <source>
        <dbReference type="ARBA" id="ARBA00023077"/>
    </source>
</evidence>
<dbReference type="EMBL" id="JAUJEA010000001">
    <property type="protein sequence ID" value="MDN5200356.1"/>
    <property type="molecule type" value="Genomic_DNA"/>
</dbReference>
<dbReference type="InterPro" id="IPR039426">
    <property type="entry name" value="TonB-dep_rcpt-like"/>
</dbReference>
<comment type="similarity">
    <text evidence="8 9">Belongs to the TonB-dependent receptor family.</text>
</comment>
<dbReference type="Proteomes" id="UP001172082">
    <property type="component" value="Unassembled WGS sequence"/>
</dbReference>
<evidence type="ECO:0000256" key="8">
    <source>
        <dbReference type="PROSITE-ProRule" id="PRU01360"/>
    </source>
</evidence>
<evidence type="ECO:0000313" key="12">
    <source>
        <dbReference type="EMBL" id="MDN5200356.1"/>
    </source>
</evidence>
<dbReference type="InterPro" id="IPR000531">
    <property type="entry name" value="Beta-barrel_TonB"/>
</dbReference>
<dbReference type="SUPFAM" id="SSF56935">
    <property type="entry name" value="Porins"/>
    <property type="match status" value="1"/>
</dbReference>
<dbReference type="Gene3D" id="2.60.40.1120">
    <property type="entry name" value="Carboxypeptidase-like, regulatory domain"/>
    <property type="match status" value="1"/>
</dbReference>
<evidence type="ECO:0000256" key="9">
    <source>
        <dbReference type="RuleBase" id="RU003357"/>
    </source>
</evidence>
<evidence type="ECO:0000256" key="3">
    <source>
        <dbReference type="ARBA" id="ARBA00022452"/>
    </source>
</evidence>
<keyword evidence="13" id="KW-1185">Reference proteome</keyword>
<accession>A0ABT8KI13</accession>
<dbReference type="Pfam" id="PF00593">
    <property type="entry name" value="TonB_dep_Rec_b-barrel"/>
    <property type="match status" value="1"/>
</dbReference>
<name>A0ABT8KI13_9BACT</name>
<dbReference type="InterPro" id="IPR013784">
    <property type="entry name" value="Carb-bd-like_fold"/>
</dbReference>
<keyword evidence="5 9" id="KW-0798">TonB box</keyword>
<feature type="domain" description="TonB-dependent receptor-like beta-barrel" evidence="10">
    <location>
        <begin position="323"/>
        <end position="736"/>
    </location>
</feature>
<comment type="caution">
    <text evidence="12">The sequence shown here is derived from an EMBL/GenBank/DDBJ whole genome shotgun (WGS) entry which is preliminary data.</text>
</comment>
<dbReference type="Pfam" id="PF07715">
    <property type="entry name" value="Plug"/>
    <property type="match status" value="1"/>
</dbReference>
<keyword evidence="7 8" id="KW-0998">Cell outer membrane</keyword>
<feature type="domain" description="TonB-dependent receptor plug" evidence="11">
    <location>
        <begin position="133"/>
        <end position="227"/>
    </location>
</feature>
<dbReference type="InterPro" id="IPR037066">
    <property type="entry name" value="Plug_dom_sf"/>
</dbReference>
<dbReference type="Pfam" id="PF13715">
    <property type="entry name" value="CarbopepD_reg_2"/>
    <property type="match status" value="1"/>
</dbReference>
<dbReference type="InterPro" id="IPR012910">
    <property type="entry name" value="Plug_dom"/>
</dbReference>
<evidence type="ECO:0000259" key="11">
    <source>
        <dbReference type="Pfam" id="PF07715"/>
    </source>
</evidence>
<evidence type="ECO:0000256" key="7">
    <source>
        <dbReference type="ARBA" id="ARBA00023237"/>
    </source>
</evidence>
<proteinExistence type="inferred from homology"/>
<dbReference type="PANTHER" id="PTHR30069">
    <property type="entry name" value="TONB-DEPENDENT OUTER MEMBRANE RECEPTOR"/>
    <property type="match status" value="1"/>
</dbReference>
<evidence type="ECO:0000313" key="13">
    <source>
        <dbReference type="Proteomes" id="UP001172082"/>
    </source>
</evidence>
<evidence type="ECO:0000259" key="10">
    <source>
        <dbReference type="Pfam" id="PF00593"/>
    </source>
</evidence>
<dbReference type="InterPro" id="IPR036942">
    <property type="entry name" value="Beta-barrel_TonB_sf"/>
</dbReference>